<feature type="compositionally biased region" description="Polar residues" evidence="13">
    <location>
        <begin position="21"/>
        <end position="33"/>
    </location>
</feature>
<dbReference type="InterPro" id="IPR000740">
    <property type="entry name" value="GrpE"/>
</dbReference>
<dbReference type="Gene3D" id="2.30.22.10">
    <property type="entry name" value="Head domain of nucleotide exchange factor GrpE"/>
    <property type="match status" value="1"/>
</dbReference>
<dbReference type="SUPFAM" id="SSF51064">
    <property type="entry name" value="Head domain of nucleotide exchange factor GrpE"/>
    <property type="match status" value="1"/>
</dbReference>
<dbReference type="GO" id="GO:0051087">
    <property type="term" value="F:protein-folding chaperone binding"/>
    <property type="evidence" value="ECO:0007669"/>
    <property type="project" value="InterPro"/>
</dbReference>
<evidence type="ECO:0000256" key="9">
    <source>
        <dbReference type="ARBA" id="ARBA00076414"/>
    </source>
</evidence>
<dbReference type="GO" id="GO:0000774">
    <property type="term" value="F:adenyl-nucleotide exchange factor activity"/>
    <property type="evidence" value="ECO:0007669"/>
    <property type="project" value="InterPro"/>
</dbReference>
<keyword evidence="4 10" id="KW-0963">Cytoplasm</keyword>
<evidence type="ECO:0000256" key="7">
    <source>
        <dbReference type="ARBA" id="ARBA00053401"/>
    </source>
</evidence>
<comment type="similarity">
    <text evidence="2 10 12">Belongs to the GrpE family.</text>
</comment>
<dbReference type="GO" id="GO:0042803">
    <property type="term" value="F:protein homodimerization activity"/>
    <property type="evidence" value="ECO:0007669"/>
    <property type="project" value="InterPro"/>
</dbReference>
<dbReference type="InterPro" id="IPR009012">
    <property type="entry name" value="GrpE_head"/>
</dbReference>
<evidence type="ECO:0000256" key="13">
    <source>
        <dbReference type="SAM" id="MobiDB-lite"/>
    </source>
</evidence>
<dbReference type="PROSITE" id="PS01071">
    <property type="entry name" value="GRPE"/>
    <property type="match status" value="1"/>
</dbReference>
<dbReference type="KEGG" id="nti:DNFV4_02197"/>
<dbReference type="SUPFAM" id="SSF58014">
    <property type="entry name" value="Coiled-coil domain of nucleotide exchange factor GrpE"/>
    <property type="match status" value="1"/>
</dbReference>
<dbReference type="RefSeq" id="WP_289268543.1">
    <property type="nucleotide sequence ID" value="NZ_OX365700.1"/>
</dbReference>
<evidence type="ECO:0000256" key="6">
    <source>
        <dbReference type="ARBA" id="ARBA00023186"/>
    </source>
</evidence>
<feature type="compositionally biased region" description="Polar residues" evidence="13">
    <location>
        <begin position="1"/>
        <end position="10"/>
    </location>
</feature>
<evidence type="ECO:0000256" key="4">
    <source>
        <dbReference type="ARBA" id="ARBA00022490"/>
    </source>
</evidence>
<dbReference type="CDD" id="cd00446">
    <property type="entry name" value="GrpE"/>
    <property type="match status" value="1"/>
</dbReference>
<feature type="region of interest" description="Disordered" evidence="13">
    <location>
        <begin position="1"/>
        <end position="44"/>
    </location>
</feature>
<dbReference type="Proteomes" id="UP001179121">
    <property type="component" value="Chromosome"/>
</dbReference>
<evidence type="ECO:0000256" key="1">
    <source>
        <dbReference type="ARBA" id="ARBA00004496"/>
    </source>
</evidence>
<reference evidence="14" key="1">
    <citation type="submission" date="2022-10" db="EMBL/GenBank/DDBJ databases">
        <authorList>
            <person name="Koch H."/>
        </authorList>
    </citation>
    <scope>NUCLEOTIDE SEQUENCE</scope>
    <source>
        <strain evidence="14">DNF</strain>
    </source>
</reference>
<dbReference type="GO" id="GO:0051082">
    <property type="term" value="F:unfolded protein binding"/>
    <property type="evidence" value="ECO:0007669"/>
    <property type="project" value="TreeGrafter"/>
</dbReference>
<evidence type="ECO:0000256" key="12">
    <source>
        <dbReference type="RuleBase" id="RU004478"/>
    </source>
</evidence>
<evidence type="ECO:0000256" key="3">
    <source>
        <dbReference type="ARBA" id="ARBA00011738"/>
    </source>
</evidence>
<gene>
    <name evidence="10" type="primary">grpE</name>
    <name evidence="14" type="ORF">DNFV4_02197</name>
</gene>
<dbReference type="AlphaFoldDB" id="A0AA86MZ74"/>
<evidence type="ECO:0000313" key="14">
    <source>
        <dbReference type="EMBL" id="CAI4031778.1"/>
    </source>
</evidence>
<proteinExistence type="inferred from homology"/>
<evidence type="ECO:0000256" key="5">
    <source>
        <dbReference type="ARBA" id="ARBA00023016"/>
    </source>
</evidence>
<dbReference type="PRINTS" id="PR00773">
    <property type="entry name" value="GRPEPROTEIN"/>
</dbReference>
<accession>A0AA86MZ74</accession>
<dbReference type="Pfam" id="PF01025">
    <property type="entry name" value="GrpE"/>
    <property type="match status" value="1"/>
</dbReference>
<comment type="subunit">
    <text evidence="3 10">Homodimer.</text>
</comment>
<organism evidence="14 15">
    <name type="scientific">Nitrospira tepida</name>
    <dbReference type="NCBI Taxonomy" id="2973512"/>
    <lineage>
        <taxon>Bacteria</taxon>
        <taxon>Pseudomonadati</taxon>
        <taxon>Nitrospirota</taxon>
        <taxon>Nitrospiria</taxon>
        <taxon>Nitrospirales</taxon>
        <taxon>Nitrospiraceae</taxon>
        <taxon>Nitrospira</taxon>
    </lineage>
</organism>
<keyword evidence="15" id="KW-1185">Reference proteome</keyword>
<dbReference type="GO" id="GO:0006457">
    <property type="term" value="P:protein folding"/>
    <property type="evidence" value="ECO:0007669"/>
    <property type="project" value="InterPro"/>
</dbReference>
<protein>
    <recommendedName>
        <fullName evidence="8 10">Protein GrpE</fullName>
    </recommendedName>
    <alternativeName>
        <fullName evidence="9 10">HSP-70 cofactor</fullName>
    </alternativeName>
</protein>
<name>A0AA86MZ74_9BACT</name>
<comment type="subcellular location">
    <subcellularLocation>
        <location evidence="1 10">Cytoplasm</location>
    </subcellularLocation>
</comment>
<evidence type="ECO:0000256" key="8">
    <source>
        <dbReference type="ARBA" id="ARBA00072274"/>
    </source>
</evidence>
<dbReference type="GO" id="GO:0005829">
    <property type="term" value="C:cytosol"/>
    <property type="evidence" value="ECO:0007669"/>
    <property type="project" value="TreeGrafter"/>
</dbReference>
<dbReference type="FunFam" id="2.30.22.10:FF:000001">
    <property type="entry name" value="Protein GrpE"/>
    <property type="match status" value="1"/>
</dbReference>
<evidence type="ECO:0000256" key="2">
    <source>
        <dbReference type="ARBA" id="ARBA00009054"/>
    </source>
</evidence>
<dbReference type="PANTHER" id="PTHR21237:SF23">
    <property type="entry name" value="GRPE PROTEIN HOMOLOG, MITOCHONDRIAL"/>
    <property type="match status" value="1"/>
</dbReference>
<evidence type="ECO:0000256" key="11">
    <source>
        <dbReference type="RuleBase" id="RU000639"/>
    </source>
</evidence>
<evidence type="ECO:0000256" key="10">
    <source>
        <dbReference type="HAMAP-Rule" id="MF_01151"/>
    </source>
</evidence>
<dbReference type="PANTHER" id="PTHR21237">
    <property type="entry name" value="GRPE PROTEIN"/>
    <property type="match status" value="1"/>
</dbReference>
<keyword evidence="6 10" id="KW-0143">Chaperone</keyword>
<dbReference type="Gene3D" id="3.90.20.20">
    <property type="match status" value="1"/>
</dbReference>
<evidence type="ECO:0000313" key="15">
    <source>
        <dbReference type="Proteomes" id="UP001179121"/>
    </source>
</evidence>
<dbReference type="HAMAP" id="MF_01151">
    <property type="entry name" value="GrpE"/>
    <property type="match status" value="1"/>
</dbReference>
<dbReference type="InterPro" id="IPR013805">
    <property type="entry name" value="GrpE_CC"/>
</dbReference>
<sequence length="194" mass="21133">MENGNSLNDLSDQDTAEVASSDGQQVSDLQQLRESLAAKSDEAKANHDRYLRTVAELENYKRVSQREQRESIRYGNESILKELLPAIDNLERAIQAAKTSAGTDALIQGVELTLKQLQEAIGRFGVKPISCIGKPFDPTCQQAVTQVESSRIAPGCVVEEFQKGYLLHDRVLRAAMVSVATAPSAPDSESGQDS</sequence>
<dbReference type="EMBL" id="OX365700">
    <property type="protein sequence ID" value="CAI4031778.1"/>
    <property type="molecule type" value="Genomic_DNA"/>
</dbReference>
<dbReference type="NCBIfam" id="NF010738">
    <property type="entry name" value="PRK14140.1"/>
    <property type="match status" value="1"/>
</dbReference>
<keyword evidence="5 10" id="KW-0346">Stress response</keyword>
<comment type="function">
    <text evidence="7 10 11">Participates actively in the response to hyperosmotic and heat shock by preventing the aggregation of stress-denatured proteins, in association with DnaK and GrpE. It is the nucleotide exchange factor for DnaK and may function as a thermosensor. Unfolded proteins bind initially to DnaJ; upon interaction with the DnaJ-bound protein, DnaK hydrolyzes its bound ATP, resulting in the formation of a stable complex. GrpE releases ADP from DnaK; ATP binding to DnaK triggers the release of the substrate protein, thus completing the reaction cycle. Several rounds of ATP-dependent interactions between DnaJ, DnaK and GrpE are required for fully efficient folding.</text>
</comment>